<dbReference type="OrthoDB" id="5613951at2"/>
<dbReference type="Proteomes" id="UP000252086">
    <property type="component" value="Unassembled WGS sequence"/>
</dbReference>
<dbReference type="FunFam" id="1.10.287.950:FF:000001">
    <property type="entry name" value="Methyl-accepting chemotaxis sensory transducer"/>
    <property type="match status" value="1"/>
</dbReference>
<feature type="domain" description="Methyl-accepting transducer" evidence="11">
    <location>
        <begin position="292"/>
        <end position="528"/>
    </location>
</feature>
<evidence type="ECO:0000256" key="2">
    <source>
        <dbReference type="ARBA" id="ARBA00022519"/>
    </source>
</evidence>
<feature type="transmembrane region" description="Helical" evidence="10">
    <location>
        <begin position="12"/>
        <end position="30"/>
    </location>
</feature>
<keyword evidence="2" id="KW-1003">Cell membrane</keyword>
<gene>
    <name evidence="14" type="ORF">DFP76_11081</name>
</gene>
<keyword evidence="2" id="KW-0997">Cell inner membrane</keyword>
<dbReference type="EMBL" id="QNRF01000010">
    <property type="protein sequence ID" value="RBO79902.1"/>
    <property type="molecule type" value="Genomic_DNA"/>
</dbReference>
<evidence type="ECO:0000259" key="13">
    <source>
        <dbReference type="PROSITE" id="PS50885"/>
    </source>
</evidence>
<comment type="subcellular location">
    <subcellularLocation>
        <location evidence="1">Cell inner membrane</location>
        <topology evidence="1">Multi-pass membrane protein</topology>
    </subcellularLocation>
</comment>
<evidence type="ECO:0000256" key="5">
    <source>
        <dbReference type="ARBA" id="ARBA00023136"/>
    </source>
</evidence>
<protein>
    <submittedName>
        <fullName evidence="14">Methyl-accepting chemotaxis protein</fullName>
    </submittedName>
</protein>
<evidence type="ECO:0000259" key="11">
    <source>
        <dbReference type="PROSITE" id="PS50111"/>
    </source>
</evidence>
<dbReference type="GO" id="GO:0006935">
    <property type="term" value="P:chemotaxis"/>
    <property type="evidence" value="ECO:0007669"/>
    <property type="project" value="InterPro"/>
</dbReference>
<dbReference type="InterPro" id="IPR004089">
    <property type="entry name" value="MCPsignal_dom"/>
</dbReference>
<evidence type="ECO:0000256" key="1">
    <source>
        <dbReference type="ARBA" id="ARBA00004429"/>
    </source>
</evidence>
<dbReference type="SUPFAM" id="SSF58104">
    <property type="entry name" value="Methyl-accepting chemotaxis protein (MCP) signaling domain"/>
    <property type="match status" value="1"/>
</dbReference>
<evidence type="ECO:0000256" key="9">
    <source>
        <dbReference type="SAM" id="Coils"/>
    </source>
</evidence>
<keyword evidence="4 10" id="KW-1133">Transmembrane helix</keyword>
<dbReference type="PRINTS" id="PR00260">
    <property type="entry name" value="CHEMTRNSDUCR"/>
</dbReference>
<feature type="coiled-coil region" evidence="9">
    <location>
        <begin position="93"/>
        <end position="127"/>
    </location>
</feature>
<evidence type="ECO:0000256" key="7">
    <source>
        <dbReference type="ARBA" id="ARBA00029447"/>
    </source>
</evidence>
<keyword evidence="5 10" id="KW-0472">Membrane</keyword>
<feature type="domain" description="HAMP" evidence="13">
    <location>
        <begin position="233"/>
        <end position="287"/>
    </location>
</feature>
<dbReference type="PROSITE" id="PS50885">
    <property type="entry name" value="HAMP"/>
    <property type="match status" value="1"/>
</dbReference>
<dbReference type="InterPro" id="IPR000727">
    <property type="entry name" value="T_SNARE_dom"/>
</dbReference>
<feature type="transmembrane region" description="Helical" evidence="10">
    <location>
        <begin position="209"/>
        <end position="231"/>
    </location>
</feature>
<proteinExistence type="inferred from homology"/>
<keyword evidence="3 10" id="KW-0812">Transmembrane</keyword>
<keyword evidence="9" id="KW-0175">Coiled coil</keyword>
<dbReference type="InterPro" id="IPR003660">
    <property type="entry name" value="HAMP_dom"/>
</dbReference>
<feature type="domain" description="T-SNARE coiled-coil homology" evidence="12">
    <location>
        <begin position="479"/>
        <end position="541"/>
    </location>
</feature>
<keyword evidence="15" id="KW-1185">Reference proteome</keyword>
<dbReference type="RefSeq" id="WP_113875559.1">
    <property type="nucleotide sequence ID" value="NZ_QNRF01000010.1"/>
</dbReference>
<dbReference type="AlphaFoldDB" id="A0A366CW53"/>
<evidence type="ECO:0000259" key="12">
    <source>
        <dbReference type="PROSITE" id="PS50192"/>
    </source>
</evidence>
<evidence type="ECO:0000256" key="4">
    <source>
        <dbReference type="ARBA" id="ARBA00022989"/>
    </source>
</evidence>
<dbReference type="PANTHER" id="PTHR32089">
    <property type="entry name" value="METHYL-ACCEPTING CHEMOTAXIS PROTEIN MCPB"/>
    <property type="match status" value="1"/>
</dbReference>
<evidence type="ECO:0000256" key="6">
    <source>
        <dbReference type="ARBA" id="ARBA00023224"/>
    </source>
</evidence>
<dbReference type="PANTHER" id="PTHR32089:SF119">
    <property type="entry name" value="METHYL-ACCEPTING CHEMOTAXIS PROTEIN CTPL"/>
    <property type="match status" value="1"/>
</dbReference>
<dbReference type="GO" id="GO:0007165">
    <property type="term" value="P:signal transduction"/>
    <property type="evidence" value="ECO:0007669"/>
    <property type="project" value="UniProtKB-KW"/>
</dbReference>
<keyword evidence="6 8" id="KW-0807">Transducer</keyword>
<dbReference type="PROSITE" id="PS50192">
    <property type="entry name" value="T_SNARE"/>
    <property type="match status" value="1"/>
</dbReference>
<reference evidence="14 15" key="1">
    <citation type="submission" date="2018-06" db="EMBL/GenBank/DDBJ databases">
        <title>Genomic Encyclopedia of Type Strains, Phase III (KMG-III): the genomes of soil and plant-associated and newly described type strains.</title>
        <authorList>
            <person name="Whitman W."/>
        </authorList>
    </citation>
    <scope>NUCLEOTIDE SEQUENCE [LARGE SCALE GENOMIC DNA]</scope>
    <source>
        <strain evidence="14 15">CECT 7732</strain>
    </source>
</reference>
<sequence length="564" mass="61835">MISKLKISHKFFIMSTIQLLLIMLVGGFSINQFTKIGHEIEEIAHDHLPLTQALTLITEHQLQQAIAVEKVISHALLDEIKGKGISPESTTLITDLEVNLKKLHDEIVTVEETIKTLQANLENAAAKQKYDLILNEFINVEAEFFELENIILNFLNIIQNNGIRSALNSIAEIEHANELLDKHIISILNESQKFALDSANIAFEDEQQAVNIIMTVLAIAILVGIIIPILIGRSIIRPLENLLIRLEDLVNGDGDLTLRMNFKRNDEVGEVANKLDRFISKLQTIITSISESSTRLDNNSAKASIIVQNTLTSVDKQETETSLVAEAVSEMSDATEEVARNTISASDVATQMLELVEKGKSTAEENQRITSQLSRDVQATSHSIDNLAKETDNIGVVLDTIQGIAEQTNLLALNAAIEAARAGESGRGFAVVADEVRSLAQKTQTSTIDIQKLVENLQAGAKEAMDSMNKGIEVTEHCTIIGKKTAEHFEEVVSAVNNIADLNQQIAAATEEQSTVATQILDSIKSISEISQTTSQDTNKVATANYSMAEDVDSLKNRLAQFKI</sequence>
<dbReference type="Pfam" id="PF00015">
    <property type="entry name" value="MCPsignal"/>
    <property type="match status" value="1"/>
</dbReference>
<dbReference type="Pfam" id="PF00672">
    <property type="entry name" value="HAMP"/>
    <property type="match status" value="1"/>
</dbReference>
<evidence type="ECO:0000313" key="14">
    <source>
        <dbReference type="EMBL" id="RBO79902.1"/>
    </source>
</evidence>
<evidence type="ECO:0000256" key="10">
    <source>
        <dbReference type="SAM" id="Phobius"/>
    </source>
</evidence>
<accession>A0A366CW53</accession>
<dbReference type="GO" id="GO:0004888">
    <property type="term" value="F:transmembrane signaling receptor activity"/>
    <property type="evidence" value="ECO:0007669"/>
    <property type="project" value="InterPro"/>
</dbReference>
<comment type="caution">
    <text evidence="14">The sequence shown here is derived from an EMBL/GenBank/DDBJ whole genome shotgun (WGS) entry which is preliminary data.</text>
</comment>
<comment type="similarity">
    <text evidence="7">Belongs to the methyl-accepting chemotaxis (MCP) protein family.</text>
</comment>
<dbReference type="SMART" id="SM00304">
    <property type="entry name" value="HAMP"/>
    <property type="match status" value="1"/>
</dbReference>
<evidence type="ECO:0000256" key="8">
    <source>
        <dbReference type="PROSITE-ProRule" id="PRU00284"/>
    </source>
</evidence>
<dbReference type="CDD" id="cd06225">
    <property type="entry name" value="HAMP"/>
    <property type="match status" value="1"/>
</dbReference>
<organism evidence="14 15">
    <name type="scientific">Marinomonas aquiplantarum</name>
    <dbReference type="NCBI Taxonomy" id="491951"/>
    <lineage>
        <taxon>Bacteria</taxon>
        <taxon>Pseudomonadati</taxon>
        <taxon>Pseudomonadota</taxon>
        <taxon>Gammaproteobacteria</taxon>
        <taxon>Oceanospirillales</taxon>
        <taxon>Oceanospirillaceae</taxon>
        <taxon>Marinomonas</taxon>
    </lineage>
</organism>
<dbReference type="GO" id="GO:0005886">
    <property type="term" value="C:plasma membrane"/>
    <property type="evidence" value="ECO:0007669"/>
    <property type="project" value="UniProtKB-SubCell"/>
</dbReference>
<dbReference type="InterPro" id="IPR004090">
    <property type="entry name" value="Chemotax_Me-accpt_rcpt"/>
</dbReference>
<name>A0A366CW53_9GAMM</name>
<evidence type="ECO:0000256" key="3">
    <source>
        <dbReference type="ARBA" id="ARBA00022692"/>
    </source>
</evidence>
<evidence type="ECO:0000313" key="15">
    <source>
        <dbReference type="Proteomes" id="UP000252086"/>
    </source>
</evidence>
<dbReference type="PROSITE" id="PS50111">
    <property type="entry name" value="CHEMOTAXIS_TRANSDUC_2"/>
    <property type="match status" value="1"/>
</dbReference>
<dbReference type="CDD" id="cd11386">
    <property type="entry name" value="MCP_signal"/>
    <property type="match status" value="1"/>
</dbReference>
<dbReference type="SMART" id="SM00283">
    <property type="entry name" value="MA"/>
    <property type="match status" value="1"/>
</dbReference>
<dbReference type="Gene3D" id="1.10.287.950">
    <property type="entry name" value="Methyl-accepting chemotaxis protein"/>
    <property type="match status" value="1"/>
</dbReference>